<dbReference type="Gene3D" id="1.10.40.30">
    <property type="entry name" value="Fumarase/aspartase (C-terminal domain)"/>
    <property type="match status" value="1"/>
</dbReference>
<evidence type="ECO:0000313" key="5">
    <source>
        <dbReference type="Proteomes" id="UP001500016"/>
    </source>
</evidence>
<dbReference type="InterPro" id="IPR022761">
    <property type="entry name" value="Fumarate_lyase_N"/>
</dbReference>
<keyword evidence="5" id="KW-1185">Reference proteome</keyword>
<dbReference type="PRINTS" id="PR00149">
    <property type="entry name" value="FUMRATELYASE"/>
</dbReference>
<evidence type="ECO:0000259" key="3">
    <source>
        <dbReference type="SMART" id="SM00998"/>
    </source>
</evidence>
<feature type="region of interest" description="Disordered" evidence="2">
    <location>
        <begin position="428"/>
        <end position="454"/>
    </location>
</feature>
<dbReference type="InterPro" id="IPR000362">
    <property type="entry name" value="Fumarate_lyase_fam"/>
</dbReference>
<dbReference type="SUPFAM" id="SSF48557">
    <property type="entry name" value="L-aspartase-like"/>
    <property type="match status" value="1"/>
</dbReference>
<name>A0ABN2WWG7_9ACTN</name>
<sequence length="454" mass="48797">MSQRFTSGRVPASGIKELFATEHRWAQWLRVEAALAQAQAEQGMIPAEAADAITAACRPEALDLEEVRRERDRTSHPLMPLIVELSRVVGEPHGGWVHWGATTQNITQTGDVLVLREAHHTILTQLARLLDALAALAEKGAEMVMAGRTHGQHAVPVTFGFKVAAWIDELDRHVTRLRQLEPRLCQAIVGGAAGTFAALGDEPEKLQADIARRLGLLPMAVPSRATADHFAEFVCALGLLAGTGGKIAREVYTLMKTEYQEVEEPVPAGTIGSSTMPQKRNPQLCQDVLGLTAEIRSLVPLALEHLHNEHEADHAPSDLFAAQERACVLTGDALERLVVILSGLRVAPERMRANLDLSGGMISAEAIMLRLGTRIGRQHAHDVVYEASQKAATGGGSFPGLLAADPRVTAHLSADDITTLLDPATHTGRSASLARTGARRARAAAADLRERPAS</sequence>
<dbReference type="EMBL" id="BAAAPE010000022">
    <property type="protein sequence ID" value="GAA2100108.1"/>
    <property type="molecule type" value="Genomic_DNA"/>
</dbReference>
<proteinExistence type="predicted"/>
<dbReference type="CDD" id="cd01597">
    <property type="entry name" value="pCLME"/>
    <property type="match status" value="1"/>
</dbReference>
<protein>
    <submittedName>
        <fullName evidence="4">Adenylosuccinate lyase family protein</fullName>
    </submittedName>
</protein>
<dbReference type="PANTHER" id="PTHR43172:SF1">
    <property type="entry name" value="ADENYLOSUCCINATE LYASE"/>
    <property type="match status" value="1"/>
</dbReference>
<dbReference type="GO" id="GO:0016829">
    <property type="term" value="F:lyase activity"/>
    <property type="evidence" value="ECO:0007669"/>
    <property type="project" value="UniProtKB-KW"/>
</dbReference>
<dbReference type="PANTHER" id="PTHR43172">
    <property type="entry name" value="ADENYLOSUCCINATE LYASE"/>
    <property type="match status" value="1"/>
</dbReference>
<accession>A0ABN2WWG7</accession>
<reference evidence="4 5" key="1">
    <citation type="journal article" date="2019" name="Int. J. Syst. Evol. Microbiol.">
        <title>The Global Catalogue of Microorganisms (GCM) 10K type strain sequencing project: providing services to taxonomists for standard genome sequencing and annotation.</title>
        <authorList>
            <consortium name="The Broad Institute Genomics Platform"/>
            <consortium name="The Broad Institute Genome Sequencing Center for Infectious Disease"/>
            <person name="Wu L."/>
            <person name="Ma J."/>
        </authorList>
    </citation>
    <scope>NUCLEOTIDE SEQUENCE [LARGE SCALE GENOMIC DNA]</scope>
    <source>
        <strain evidence="4 5">JCM 15478</strain>
    </source>
</reference>
<dbReference type="Proteomes" id="UP001500016">
    <property type="component" value="Unassembled WGS sequence"/>
</dbReference>
<dbReference type="PRINTS" id="PR00145">
    <property type="entry name" value="ARGSUCLYASE"/>
</dbReference>
<keyword evidence="1 4" id="KW-0456">Lyase</keyword>
<dbReference type="Pfam" id="PF00206">
    <property type="entry name" value="Lyase_1"/>
    <property type="match status" value="1"/>
</dbReference>
<dbReference type="PROSITE" id="PS00163">
    <property type="entry name" value="FUMARATE_LYASES"/>
    <property type="match status" value="1"/>
</dbReference>
<dbReference type="Gene3D" id="1.20.200.10">
    <property type="entry name" value="Fumarase/aspartase (Central domain)"/>
    <property type="match status" value="1"/>
</dbReference>
<dbReference type="RefSeq" id="WP_344534389.1">
    <property type="nucleotide sequence ID" value="NZ_BAAAPE010000022.1"/>
</dbReference>
<feature type="domain" description="Adenylosuccinate lyase C-terminal" evidence="3">
    <location>
        <begin position="359"/>
        <end position="438"/>
    </location>
</feature>
<evidence type="ECO:0000256" key="2">
    <source>
        <dbReference type="SAM" id="MobiDB-lite"/>
    </source>
</evidence>
<organism evidence="4 5">
    <name type="scientific">Streptomyces albiaxialis</name>
    <dbReference type="NCBI Taxonomy" id="329523"/>
    <lineage>
        <taxon>Bacteria</taxon>
        <taxon>Bacillati</taxon>
        <taxon>Actinomycetota</taxon>
        <taxon>Actinomycetes</taxon>
        <taxon>Kitasatosporales</taxon>
        <taxon>Streptomycetaceae</taxon>
        <taxon>Streptomyces</taxon>
    </lineage>
</organism>
<gene>
    <name evidence="4" type="ORF">GCM10009801_72350</name>
</gene>
<dbReference type="SMART" id="SM00998">
    <property type="entry name" value="ADSL_C"/>
    <property type="match status" value="1"/>
</dbReference>
<dbReference type="InterPro" id="IPR020557">
    <property type="entry name" value="Fumarate_lyase_CS"/>
</dbReference>
<dbReference type="InterPro" id="IPR019468">
    <property type="entry name" value="AdenyloSucc_lyase_C"/>
</dbReference>
<dbReference type="InterPro" id="IPR008948">
    <property type="entry name" value="L-Aspartase-like"/>
</dbReference>
<evidence type="ECO:0000256" key="1">
    <source>
        <dbReference type="ARBA" id="ARBA00023239"/>
    </source>
</evidence>
<evidence type="ECO:0000313" key="4">
    <source>
        <dbReference type="EMBL" id="GAA2100108.1"/>
    </source>
</evidence>
<dbReference type="Pfam" id="PF10397">
    <property type="entry name" value="ADSL_C"/>
    <property type="match status" value="1"/>
</dbReference>
<comment type="caution">
    <text evidence="4">The sequence shown here is derived from an EMBL/GenBank/DDBJ whole genome shotgun (WGS) entry which is preliminary data.</text>
</comment>